<dbReference type="RefSeq" id="WP_169249633.1">
    <property type="nucleotide sequence ID" value="NZ_SPMZ01000046.1"/>
</dbReference>
<dbReference type="EMBL" id="SPMZ01000046">
    <property type="protein sequence ID" value="NMQ20361.1"/>
    <property type="molecule type" value="Genomic_DNA"/>
</dbReference>
<organism evidence="2 3">
    <name type="scientific">Candidatus Competibacter phosphatis</name>
    <dbReference type="NCBI Taxonomy" id="221280"/>
    <lineage>
        <taxon>Bacteria</taxon>
        <taxon>Pseudomonadati</taxon>
        <taxon>Pseudomonadota</taxon>
        <taxon>Gammaproteobacteria</taxon>
        <taxon>Candidatus Competibacteraceae</taxon>
        <taxon>Candidatus Competibacter</taxon>
    </lineage>
</organism>
<dbReference type="NCBIfam" id="NF045611">
    <property type="entry name" value="small_CydP"/>
    <property type="match status" value="1"/>
</dbReference>
<evidence type="ECO:0008006" key="4">
    <source>
        <dbReference type="Google" id="ProtNLM"/>
    </source>
</evidence>
<keyword evidence="1" id="KW-0812">Transmembrane</keyword>
<evidence type="ECO:0000256" key="1">
    <source>
        <dbReference type="SAM" id="Phobius"/>
    </source>
</evidence>
<dbReference type="Proteomes" id="UP000760480">
    <property type="component" value="Unassembled WGS sequence"/>
</dbReference>
<keyword evidence="3" id="KW-1185">Reference proteome</keyword>
<feature type="transmembrane region" description="Helical" evidence="1">
    <location>
        <begin position="14"/>
        <end position="33"/>
    </location>
</feature>
<keyword evidence="1" id="KW-0472">Membrane</keyword>
<comment type="caution">
    <text evidence="2">The sequence shown here is derived from an EMBL/GenBank/DDBJ whole genome shotgun (WGS) entry which is preliminary data.</text>
</comment>
<proteinExistence type="predicted"/>
<sequence>MFDALSASALRREIIILVLIKIILLAFLKIAFFSTPPAKGPEEQARHLLGVVAPSVSTTQGQAS</sequence>
<protein>
    <recommendedName>
        <fullName evidence="4">DUF4492 domain-containing protein</fullName>
    </recommendedName>
</protein>
<evidence type="ECO:0000313" key="3">
    <source>
        <dbReference type="Proteomes" id="UP000760480"/>
    </source>
</evidence>
<gene>
    <name evidence="2" type="ORF">E4P82_14850</name>
</gene>
<evidence type="ECO:0000313" key="2">
    <source>
        <dbReference type="EMBL" id="NMQ20361.1"/>
    </source>
</evidence>
<dbReference type="InterPro" id="IPR054636">
    <property type="entry name" value="CydP"/>
</dbReference>
<accession>A0ABX1TR11</accession>
<keyword evidence="1" id="KW-1133">Transmembrane helix</keyword>
<reference evidence="2 3" key="1">
    <citation type="submission" date="2019-03" db="EMBL/GenBank/DDBJ databases">
        <title>Metabolic reconstructions from genomes of highly enriched 'Candidatus Accumulibacter' and 'Candidatus Competibacter' bioreactor populations.</title>
        <authorList>
            <person name="Annavajhala M.K."/>
            <person name="Welles L."/>
            <person name="Abbas B."/>
            <person name="Sorokin D."/>
            <person name="Park H."/>
            <person name="Van Loosdrecht M."/>
            <person name="Chandran K."/>
        </authorList>
    </citation>
    <scope>NUCLEOTIDE SEQUENCE [LARGE SCALE GENOMIC DNA]</scope>
    <source>
        <strain evidence="2 3">SBR_G</strain>
    </source>
</reference>
<name>A0ABX1TR11_9GAMM</name>